<dbReference type="OrthoDB" id="298344at2759"/>
<dbReference type="AlphaFoldDB" id="A0A9P6MK64"/>
<dbReference type="Gene3D" id="2.60.120.650">
    <property type="entry name" value="Cupin"/>
    <property type="match status" value="1"/>
</dbReference>
<accession>A0A9P6MK64</accession>
<gene>
    <name evidence="1" type="ORF">BGZ65_008971</name>
</gene>
<protein>
    <submittedName>
        <fullName evidence="1">Uncharacterized protein</fullName>
    </submittedName>
</protein>
<comment type="caution">
    <text evidence="1">The sequence shown here is derived from an EMBL/GenBank/DDBJ whole genome shotgun (WGS) entry which is preliminary data.</text>
</comment>
<dbReference type="SUPFAM" id="SSF51197">
    <property type="entry name" value="Clavaminate synthase-like"/>
    <property type="match status" value="1"/>
</dbReference>
<sequence length="169" mass="19473">MSNAALDPRMNYRNLISKGFPFVDVKRINLNDKGMNIQDEVDATVINGGMPLVLDHCNDHPSWNKNVFSIQYWEDNHGNDDIICRDHADTIDIEMTVQDFATRMKKTRTKKQEPLYAKDVTCPRRWRFTVMDNIVPPFMTYMGKNDLSTFSPSLAAENLMIYVGGYGSW</sequence>
<keyword evidence="2" id="KW-1185">Reference proteome</keyword>
<evidence type="ECO:0000313" key="2">
    <source>
        <dbReference type="Proteomes" id="UP000749646"/>
    </source>
</evidence>
<dbReference type="Proteomes" id="UP000749646">
    <property type="component" value="Unassembled WGS sequence"/>
</dbReference>
<reference evidence="1" key="1">
    <citation type="journal article" date="2020" name="Fungal Divers.">
        <title>Resolving the Mortierellaceae phylogeny through synthesis of multi-gene phylogenetics and phylogenomics.</title>
        <authorList>
            <person name="Vandepol N."/>
            <person name="Liber J."/>
            <person name="Desiro A."/>
            <person name="Na H."/>
            <person name="Kennedy M."/>
            <person name="Barry K."/>
            <person name="Grigoriev I.V."/>
            <person name="Miller A.N."/>
            <person name="O'Donnell K."/>
            <person name="Stajich J.E."/>
            <person name="Bonito G."/>
        </authorList>
    </citation>
    <scope>NUCLEOTIDE SEQUENCE</scope>
    <source>
        <strain evidence="1">MES-2147</strain>
    </source>
</reference>
<dbReference type="EMBL" id="JAAAHW010000137">
    <property type="protein sequence ID" value="KAG0006234.1"/>
    <property type="molecule type" value="Genomic_DNA"/>
</dbReference>
<name>A0A9P6MK64_9FUNG</name>
<evidence type="ECO:0000313" key="1">
    <source>
        <dbReference type="EMBL" id="KAG0006234.1"/>
    </source>
</evidence>
<organism evidence="1 2">
    <name type="scientific">Modicella reniformis</name>
    <dbReference type="NCBI Taxonomy" id="1440133"/>
    <lineage>
        <taxon>Eukaryota</taxon>
        <taxon>Fungi</taxon>
        <taxon>Fungi incertae sedis</taxon>
        <taxon>Mucoromycota</taxon>
        <taxon>Mortierellomycotina</taxon>
        <taxon>Mortierellomycetes</taxon>
        <taxon>Mortierellales</taxon>
        <taxon>Mortierellaceae</taxon>
        <taxon>Modicella</taxon>
    </lineage>
</organism>
<proteinExistence type="predicted"/>